<sequence>MIKYYLLTAAMCVAPFLFAQTEVVSSQERAGFSNGVIYNLPKTVLGVEVEAVKTIKLAGPYYRYSERYLGTKDVITENSTTWSVKSVKIVLKSKPDPNNSFMVKLDPASGASYITLTPNGTLFGVNIPFNQNKMNASPAPQNDTNPNLSFSGAVLNEEALQANSVAKMAELSAKQIYRIRDSRLNLITGDNDKLPDGDALALMLSNLDKSEKELTALFVGKTVSVSSTITFDVTPEKQMKNEVLFRLSTLGGVVSKDDLSGQPYYINVLDISDKNIQVREKSGPSGLYYRIPGVADVSVIDPTGNVLINKKINLGQFGTVQALSASIFNKNTVKIQFDPLTGALISIEK</sequence>
<reference evidence="3" key="2">
    <citation type="journal article" date="2017" name="Genome Announc.">
        <title>Draft genome sequence of Paludibacter jiangxiensis NM7(T), a propionate-producing fermentative bacterium.</title>
        <authorList>
            <person name="Qiu Y.-L."/>
            <person name="Tourlousse D.M."/>
            <person name="Matsuura N."/>
            <person name="Ohashi A."/>
            <person name="Sekiguchi Y."/>
        </authorList>
    </citation>
    <scope>NUCLEOTIDE SEQUENCE [LARGE SCALE GENOMIC DNA]</scope>
    <source>
        <strain evidence="3">NM7</strain>
    </source>
</reference>
<evidence type="ECO:0008006" key="4">
    <source>
        <dbReference type="Google" id="ProtNLM"/>
    </source>
</evidence>
<proteinExistence type="predicted"/>
<feature type="chain" id="PRO_5007905128" description="DUF4831 family protein" evidence="1">
    <location>
        <begin position="20"/>
        <end position="349"/>
    </location>
</feature>
<organism evidence="2 3">
    <name type="scientific">Paludibacter jiangxiensis</name>
    <dbReference type="NCBI Taxonomy" id="681398"/>
    <lineage>
        <taxon>Bacteria</taxon>
        <taxon>Pseudomonadati</taxon>
        <taxon>Bacteroidota</taxon>
        <taxon>Bacteroidia</taxon>
        <taxon>Bacteroidales</taxon>
        <taxon>Paludibacteraceae</taxon>
        <taxon>Paludibacter</taxon>
    </lineage>
</organism>
<dbReference type="InterPro" id="IPR032265">
    <property type="entry name" value="DUF4831"/>
</dbReference>
<dbReference type="AlphaFoldDB" id="A0A171A0W1"/>
<keyword evidence="1" id="KW-0732">Signal</keyword>
<dbReference type="EMBL" id="BDCR01000003">
    <property type="protein sequence ID" value="GAT63196.1"/>
    <property type="molecule type" value="Genomic_DNA"/>
</dbReference>
<dbReference type="OrthoDB" id="1092380at2"/>
<reference evidence="3" key="1">
    <citation type="submission" date="2016-04" db="EMBL/GenBank/DDBJ databases">
        <title>Draft genome sequence of Paludibacter jiangxiensis strain NM7.</title>
        <authorList>
            <person name="Qiu Y."/>
            <person name="Matsuura N."/>
            <person name="Ohashi A."/>
            <person name="Tourlousse M.D."/>
            <person name="Sekiguchi Y."/>
        </authorList>
    </citation>
    <scope>NUCLEOTIDE SEQUENCE [LARGE SCALE GENOMIC DNA]</scope>
    <source>
        <strain evidence="3">NM7</strain>
    </source>
</reference>
<dbReference type="Pfam" id="PF16115">
    <property type="entry name" value="DUF4831"/>
    <property type="match status" value="1"/>
</dbReference>
<protein>
    <recommendedName>
        <fullName evidence="4">DUF4831 family protein</fullName>
    </recommendedName>
</protein>
<keyword evidence="3" id="KW-1185">Reference proteome</keyword>
<gene>
    <name evidence="2" type="ORF">PJIAN_3511</name>
</gene>
<accession>A0A171A0W1</accession>
<dbReference type="RefSeq" id="WP_068704144.1">
    <property type="nucleotide sequence ID" value="NZ_BDCR01000003.1"/>
</dbReference>
<feature type="signal peptide" evidence="1">
    <location>
        <begin position="1"/>
        <end position="19"/>
    </location>
</feature>
<dbReference type="Proteomes" id="UP000076586">
    <property type="component" value="Unassembled WGS sequence"/>
</dbReference>
<evidence type="ECO:0000313" key="3">
    <source>
        <dbReference type="Proteomes" id="UP000076586"/>
    </source>
</evidence>
<comment type="caution">
    <text evidence="2">The sequence shown here is derived from an EMBL/GenBank/DDBJ whole genome shotgun (WGS) entry which is preliminary data.</text>
</comment>
<dbReference type="STRING" id="681398.PJIAN_3511"/>
<evidence type="ECO:0000256" key="1">
    <source>
        <dbReference type="SAM" id="SignalP"/>
    </source>
</evidence>
<evidence type="ECO:0000313" key="2">
    <source>
        <dbReference type="EMBL" id="GAT63196.1"/>
    </source>
</evidence>
<name>A0A171A0W1_9BACT</name>